<keyword evidence="1" id="KW-0802">TPR repeat</keyword>
<dbReference type="GO" id="GO:0016740">
    <property type="term" value="F:transferase activity"/>
    <property type="evidence" value="ECO:0007669"/>
    <property type="project" value="UniProtKB-KW"/>
</dbReference>
<feature type="repeat" description="TPR" evidence="1">
    <location>
        <begin position="281"/>
        <end position="314"/>
    </location>
</feature>
<evidence type="ECO:0000256" key="1">
    <source>
        <dbReference type="PROSITE-ProRule" id="PRU00339"/>
    </source>
</evidence>
<sequence length="624" mass="70351">MKTNHKENKRKHNKISLCMIVRNEEKNLARCLLSCIDLIDEIIIVDTGSKDQTKKIARQFGGQVFDYRWEEDFAAARNFGLQQASGDWILVLDADEFLEAATAPRIKDLTTRADAADVYLVPVKNLMIPELGEWQTFMVLRLFKNSPDLRYQGKIHEQVHIPAGKKVEFAENGPVIIHLGYTGGQRVKKNQRNLKMLNKALELEPYNPYYHYYLSTEYIIGGDLPRALHHVRQALAGIAPDVVLFRVAAVRNAVLCLLQLREYDEAEALLKSEIKTFSEFPDYYFSLGEVYREKGDLVKAVENFDRALEIRKPSLIGCGIPGSNGYKTLFYHGLCLEQMRRYFEAVESYRAALADNPAFTIPLANLVRCLLIIGGEKECMYYLSNRFTIVSPQLKLLVARLLFAGGYPFAAEIYTGEIDDEGTNYGKTMLLGEIALARGNVKEALAQFSRIPSTNKFYPTSLLFMCLCQWKLGTPVGKELITELASIKSGSSVVKLIKAVNSLFTRQPCGPLIFENSGETEGFIKYGWELFVKFVELKMYYEANVVGSYLIVLNPRLRSELAYCYRKYGAFDHANRLMGLSGSGSSGKGGQIAGPRSYLDLADSFLKMSAEFMDNVPVLPENPK</sequence>
<evidence type="ECO:0000313" key="3">
    <source>
        <dbReference type="EMBL" id="ADG81822.1"/>
    </source>
</evidence>
<evidence type="ECO:0000259" key="2">
    <source>
        <dbReference type="Pfam" id="PF00535"/>
    </source>
</evidence>
<gene>
    <name evidence="3" type="ordered locus">TherJR_0956</name>
</gene>
<dbReference type="CAZy" id="GT2">
    <property type="family name" value="Glycosyltransferase Family 2"/>
</dbReference>
<dbReference type="AlphaFoldDB" id="D5XDV1"/>
<dbReference type="PANTHER" id="PTHR43630:SF2">
    <property type="entry name" value="GLYCOSYLTRANSFERASE"/>
    <property type="match status" value="1"/>
</dbReference>
<dbReference type="SMART" id="SM00028">
    <property type="entry name" value="TPR"/>
    <property type="match status" value="2"/>
</dbReference>
<dbReference type="Pfam" id="PF00535">
    <property type="entry name" value="Glycos_transf_2"/>
    <property type="match status" value="1"/>
</dbReference>
<feature type="domain" description="Glycosyltransferase 2-like" evidence="2">
    <location>
        <begin position="16"/>
        <end position="137"/>
    </location>
</feature>
<dbReference type="InterPro" id="IPR001173">
    <property type="entry name" value="Glyco_trans_2-like"/>
</dbReference>
<dbReference type="Gene3D" id="1.25.40.10">
    <property type="entry name" value="Tetratricopeptide repeat domain"/>
    <property type="match status" value="2"/>
</dbReference>
<dbReference type="InterPro" id="IPR011990">
    <property type="entry name" value="TPR-like_helical_dom_sf"/>
</dbReference>
<accession>D5XDV1</accession>
<dbReference type="CDD" id="cd02511">
    <property type="entry name" value="Beta4Glucosyltransferase"/>
    <property type="match status" value="1"/>
</dbReference>
<protein>
    <submittedName>
        <fullName evidence="3">Glycosyl transferase family 2</fullName>
    </submittedName>
</protein>
<name>D5XDV1_THEPJ</name>
<dbReference type="Pfam" id="PF13432">
    <property type="entry name" value="TPR_16"/>
    <property type="match status" value="1"/>
</dbReference>
<dbReference type="SUPFAM" id="SSF48452">
    <property type="entry name" value="TPR-like"/>
    <property type="match status" value="3"/>
</dbReference>
<dbReference type="PROSITE" id="PS50005">
    <property type="entry name" value="TPR"/>
    <property type="match status" value="1"/>
</dbReference>
<dbReference type="eggNOG" id="COG0457">
    <property type="taxonomic scope" value="Bacteria"/>
</dbReference>
<dbReference type="RefSeq" id="WP_013119841.1">
    <property type="nucleotide sequence ID" value="NC_014152.1"/>
</dbReference>
<dbReference type="Gene3D" id="3.90.550.10">
    <property type="entry name" value="Spore Coat Polysaccharide Biosynthesis Protein SpsA, Chain A"/>
    <property type="match status" value="1"/>
</dbReference>
<dbReference type="eggNOG" id="COG0463">
    <property type="taxonomic scope" value="Bacteria"/>
</dbReference>
<dbReference type="Proteomes" id="UP000002377">
    <property type="component" value="Chromosome"/>
</dbReference>
<dbReference type="InterPro" id="IPR019734">
    <property type="entry name" value="TPR_rpt"/>
</dbReference>
<keyword evidence="3" id="KW-0808">Transferase</keyword>
<dbReference type="EMBL" id="CP002028">
    <property type="protein sequence ID" value="ADG81822.1"/>
    <property type="molecule type" value="Genomic_DNA"/>
</dbReference>
<dbReference type="PROSITE" id="PS50293">
    <property type="entry name" value="TPR_REGION"/>
    <property type="match status" value="1"/>
</dbReference>
<organism evidence="3 4">
    <name type="scientific">Thermincola potens (strain JR)</name>
    <dbReference type="NCBI Taxonomy" id="635013"/>
    <lineage>
        <taxon>Bacteria</taxon>
        <taxon>Bacillati</taxon>
        <taxon>Bacillota</taxon>
        <taxon>Clostridia</taxon>
        <taxon>Eubacteriales</taxon>
        <taxon>Thermincolaceae</taxon>
        <taxon>Thermincola</taxon>
    </lineage>
</organism>
<dbReference type="KEGG" id="tjr:TherJR_0956"/>
<proteinExistence type="predicted"/>
<dbReference type="PANTHER" id="PTHR43630">
    <property type="entry name" value="POLY-BETA-1,6-N-ACETYL-D-GLUCOSAMINE SYNTHASE"/>
    <property type="match status" value="1"/>
</dbReference>
<reference evidence="3 4" key="1">
    <citation type="submission" date="2010-05" db="EMBL/GenBank/DDBJ databases">
        <title>Complete sequence of Thermincola sp. JR.</title>
        <authorList>
            <consortium name="US DOE Joint Genome Institute"/>
            <person name="Lucas S."/>
            <person name="Copeland A."/>
            <person name="Lapidus A."/>
            <person name="Cheng J.-F."/>
            <person name="Bruce D."/>
            <person name="Goodwin L."/>
            <person name="Pitluck S."/>
            <person name="Chertkov O."/>
            <person name="Detter J.C."/>
            <person name="Han C."/>
            <person name="Tapia R."/>
            <person name="Land M."/>
            <person name="Hauser L."/>
            <person name="Kyrpides N."/>
            <person name="Mikhailova N."/>
            <person name="Hazen T.C."/>
            <person name="Woyke T."/>
        </authorList>
    </citation>
    <scope>NUCLEOTIDE SEQUENCE [LARGE SCALE GENOMIC DNA]</scope>
    <source>
        <strain evidence="3 4">JR</strain>
    </source>
</reference>
<dbReference type="OrthoDB" id="9815923at2"/>
<dbReference type="InterPro" id="IPR029044">
    <property type="entry name" value="Nucleotide-diphossugar_trans"/>
</dbReference>
<dbReference type="SUPFAM" id="SSF53448">
    <property type="entry name" value="Nucleotide-diphospho-sugar transferases"/>
    <property type="match status" value="1"/>
</dbReference>
<evidence type="ECO:0000313" key="4">
    <source>
        <dbReference type="Proteomes" id="UP000002377"/>
    </source>
</evidence>
<keyword evidence="4" id="KW-1185">Reference proteome</keyword>
<dbReference type="STRING" id="635013.TherJR_0956"/>
<dbReference type="HOGENOM" id="CLU_023736_1_0_9"/>